<evidence type="ECO:0000256" key="5">
    <source>
        <dbReference type="ARBA" id="ARBA00022801"/>
    </source>
</evidence>
<evidence type="ECO:0000256" key="1">
    <source>
        <dbReference type="ARBA" id="ARBA00001180"/>
    </source>
</evidence>
<organism evidence="8">
    <name type="scientific">Cacopsylla melanoneura</name>
    <dbReference type="NCBI Taxonomy" id="428564"/>
    <lineage>
        <taxon>Eukaryota</taxon>
        <taxon>Metazoa</taxon>
        <taxon>Ecdysozoa</taxon>
        <taxon>Arthropoda</taxon>
        <taxon>Hexapoda</taxon>
        <taxon>Insecta</taxon>
        <taxon>Pterygota</taxon>
        <taxon>Neoptera</taxon>
        <taxon>Paraneoptera</taxon>
        <taxon>Hemiptera</taxon>
        <taxon>Sternorrhyncha</taxon>
        <taxon>Psylloidea</taxon>
        <taxon>Psyllidae</taxon>
        <taxon>Psyllinae</taxon>
        <taxon>Cacopsylla</taxon>
    </lineage>
</organism>
<evidence type="ECO:0000256" key="2">
    <source>
        <dbReference type="ARBA" id="ARBA00001946"/>
    </source>
</evidence>
<comment type="catalytic activity">
    <reaction evidence="1">
        <text>a 1,2-diacyl-sn-glycero-3-phosphate + H2O = a 1,2-diacyl-sn-glycerol + phosphate</text>
        <dbReference type="Rhea" id="RHEA:27429"/>
        <dbReference type="ChEBI" id="CHEBI:15377"/>
        <dbReference type="ChEBI" id="CHEBI:17815"/>
        <dbReference type="ChEBI" id="CHEBI:43474"/>
        <dbReference type="ChEBI" id="CHEBI:58608"/>
        <dbReference type="EC" id="3.1.3.4"/>
    </reaction>
    <physiologicalReaction direction="left-to-right" evidence="1">
        <dbReference type="Rhea" id="RHEA:27430"/>
    </physiologicalReaction>
</comment>
<proteinExistence type="inferred from homology"/>
<dbReference type="EMBL" id="HBUF01355353">
    <property type="protein sequence ID" value="CAG6717038.1"/>
    <property type="molecule type" value="Transcribed_RNA"/>
</dbReference>
<dbReference type="PANTHER" id="PTHR12181">
    <property type="entry name" value="LIPIN"/>
    <property type="match status" value="1"/>
</dbReference>
<reference evidence="8" key="1">
    <citation type="submission" date="2021-05" db="EMBL/GenBank/DDBJ databases">
        <authorList>
            <person name="Alioto T."/>
            <person name="Alioto T."/>
            <person name="Gomez Garrido J."/>
        </authorList>
    </citation>
    <scope>NUCLEOTIDE SEQUENCE</scope>
</reference>
<dbReference type="InterPro" id="IPR031703">
    <property type="entry name" value="Lipin_mid"/>
</dbReference>
<dbReference type="GO" id="GO:0009062">
    <property type="term" value="P:fatty acid catabolic process"/>
    <property type="evidence" value="ECO:0007669"/>
    <property type="project" value="TreeGrafter"/>
</dbReference>
<dbReference type="GO" id="GO:0045944">
    <property type="term" value="P:positive regulation of transcription by RNA polymerase II"/>
    <property type="evidence" value="ECO:0007669"/>
    <property type="project" value="TreeGrafter"/>
</dbReference>
<feature type="region of interest" description="Disordered" evidence="6">
    <location>
        <begin position="458"/>
        <end position="489"/>
    </location>
</feature>
<feature type="compositionally biased region" description="Basic and acidic residues" evidence="6">
    <location>
        <begin position="175"/>
        <end position="209"/>
    </location>
</feature>
<dbReference type="PANTHER" id="PTHR12181:SF12">
    <property type="entry name" value="PHOSPHATIDATE PHOSPHATASE"/>
    <property type="match status" value="1"/>
</dbReference>
<dbReference type="EMBL" id="HBUF01355352">
    <property type="protein sequence ID" value="CAG6717037.1"/>
    <property type="molecule type" value="Transcribed_RNA"/>
</dbReference>
<dbReference type="SUPFAM" id="SSF56784">
    <property type="entry name" value="HAD-like"/>
    <property type="match status" value="1"/>
</dbReference>
<sequence length="927" mass="103786">MSYFFGKFLDKFREINSATLTGAIDVIVVEQPDGTFTCSPFHVRFGKMGVLRSKEKIVEIEINGNPANIHMKLGDSGEAFFVVPVDIDEDGHIPPHLTCSPIPLDDHFNESFQKINRSLLVQPKAKKSIEFLRKPPIDEVKSNCSEKSEENVYVFDQKQTENFEQNEEEVASITEKSESGKDLKKEDGDESENKNESSETDNEDLRRSESNITMPKTFSAETITENVEMVRKISAANAEFRPIELDTNDTVTQDKPLVQSGSKRRRKKRGSSKKKANVNVNKRPSSLELKIDEPVPVAAEVAPEDPELANVKYSAVESDLHFFSDTEVTAGHSESHRPRPPSVELSSVLSDSEVEMNRGTTSKPHQQSWNWGELPSPPPHRGTEAEQNQQEAAVKRSLLASLMGFMKRTKHMRHSPQSEGMYLSDLNVDDLEPHIAQLYFGNNYKQLEAAAQKADASAQRGGSISSGESGRGASISGSPNSVPGSPGGTVLPMGGVTLSLCGKLGTPEGPTDEEFAQHVVNYESLSSDHDILDNPDLVVRIEGKYYSWRAASPIILSWVAYQKPFPKEVVEKITPPQETAEQLPERKRTRSYSSWFTWKRGGSDTEKTNLDVSDSKKDISSSSIQDDSLLATMAEILYQIPEITDQAVSSDSDEDMIRNRRGPHYSSANHKKTLRLTSEQIAGLGLRSGMNEVEFSVTTAYQGTTRCKCYLFKWRWNDKIVISDIDGTITKSDVLGHVLPIMGKDWAQYGVARLFTKIKDNGYKLLYLSARAIGQSRVTREYLQSVKQEDLSLPEGPMLLNPTSLLNAFHTEVIEKKPQEFKISCLRDIMALFPANTQPFYAGYGNKVNDVWSYQAVGIPLSRIFTINSKGEVKHEMTQTFQSTYSNMSYLVDQMFPSSLEGTSSEDFSQFVYWREPIYETLKEDND</sequence>
<evidence type="ECO:0000256" key="4">
    <source>
        <dbReference type="ARBA" id="ARBA00012638"/>
    </source>
</evidence>
<dbReference type="InterPro" id="IPR026058">
    <property type="entry name" value="LIPIN"/>
</dbReference>
<dbReference type="GO" id="GO:0019432">
    <property type="term" value="P:triglyceride biosynthetic process"/>
    <property type="evidence" value="ECO:0007669"/>
    <property type="project" value="TreeGrafter"/>
</dbReference>
<accession>A0A8D8V3B9</accession>
<dbReference type="Pfam" id="PF04571">
    <property type="entry name" value="Lipin_N"/>
    <property type="match status" value="1"/>
</dbReference>
<dbReference type="SMART" id="SM00775">
    <property type="entry name" value="LNS2"/>
    <property type="match status" value="1"/>
</dbReference>
<dbReference type="EMBL" id="HBUF01616908">
    <property type="protein sequence ID" value="CAG6780077.1"/>
    <property type="molecule type" value="Transcribed_RNA"/>
</dbReference>
<dbReference type="GO" id="GO:0008195">
    <property type="term" value="F:phosphatidate phosphatase activity"/>
    <property type="evidence" value="ECO:0007669"/>
    <property type="project" value="UniProtKB-EC"/>
</dbReference>
<dbReference type="InterPro" id="IPR036412">
    <property type="entry name" value="HAD-like_sf"/>
</dbReference>
<dbReference type="EMBL" id="HBUF01616909">
    <property type="protein sequence ID" value="CAG6780081.1"/>
    <property type="molecule type" value="Transcribed_RNA"/>
</dbReference>
<dbReference type="EMBL" id="HBUF01155480">
    <property type="protein sequence ID" value="CAG6649052.1"/>
    <property type="molecule type" value="Transcribed_RNA"/>
</dbReference>
<feature type="compositionally biased region" description="Low complexity" evidence="6">
    <location>
        <begin position="458"/>
        <end position="484"/>
    </location>
</feature>
<feature type="region of interest" description="Disordered" evidence="6">
    <location>
        <begin position="328"/>
        <end position="393"/>
    </location>
</feature>
<dbReference type="GO" id="GO:0003713">
    <property type="term" value="F:transcription coactivator activity"/>
    <property type="evidence" value="ECO:0007669"/>
    <property type="project" value="TreeGrafter"/>
</dbReference>
<evidence type="ECO:0000259" key="7">
    <source>
        <dbReference type="SMART" id="SM00775"/>
    </source>
</evidence>
<dbReference type="EMBL" id="HBUF01616912">
    <property type="protein sequence ID" value="CAG6780093.1"/>
    <property type="molecule type" value="Transcribed_RNA"/>
</dbReference>
<comment type="cofactor">
    <cofactor evidence="2">
        <name>Mg(2+)</name>
        <dbReference type="ChEBI" id="CHEBI:18420"/>
    </cofactor>
</comment>
<dbReference type="AlphaFoldDB" id="A0A8D8V3B9"/>
<feature type="region of interest" description="Disordered" evidence="6">
    <location>
        <begin position="159"/>
        <end position="219"/>
    </location>
</feature>
<feature type="region of interest" description="Disordered" evidence="6">
    <location>
        <begin position="247"/>
        <end position="283"/>
    </location>
</feature>
<dbReference type="EC" id="3.1.3.4" evidence="4"/>
<keyword evidence="5" id="KW-0378">Hydrolase</keyword>
<dbReference type="InterPro" id="IPR013209">
    <property type="entry name" value="LNS2"/>
</dbReference>
<dbReference type="EMBL" id="HBUF01616911">
    <property type="protein sequence ID" value="CAG6780089.1"/>
    <property type="molecule type" value="Transcribed_RNA"/>
</dbReference>
<dbReference type="EMBL" id="HBUF01616910">
    <property type="protein sequence ID" value="CAG6780085.1"/>
    <property type="molecule type" value="Transcribed_RNA"/>
</dbReference>
<comment type="similarity">
    <text evidence="3">Belongs to the lipin family.</text>
</comment>
<feature type="compositionally biased region" description="Basic residues" evidence="6">
    <location>
        <begin position="262"/>
        <end position="276"/>
    </location>
</feature>
<evidence type="ECO:0000313" key="8">
    <source>
        <dbReference type="EMBL" id="CAG6717038.1"/>
    </source>
</evidence>
<dbReference type="InterPro" id="IPR031315">
    <property type="entry name" value="LNS2/PITP"/>
</dbReference>
<dbReference type="Pfam" id="PF08235">
    <property type="entry name" value="LNS2"/>
    <property type="match status" value="1"/>
</dbReference>
<evidence type="ECO:0000256" key="6">
    <source>
        <dbReference type="SAM" id="MobiDB-lite"/>
    </source>
</evidence>
<evidence type="ECO:0000256" key="3">
    <source>
        <dbReference type="ARBA" id="ARBA00005476"/>
    </source>
</evidence>
<feature type="compositionally biased region" description="Low complexity" evidence="6">
    <location>
        <begin position="342"/>
        <end position="351"/>
    </location>
</feature>
<protein>
    <recommendedName>
        <fullName evidence="4">phosphatidate phosphatase</fullName>
        <ecNumber evidence="4">3.1.3.4</ecNumber>
    </recommendedName>
</protein>
<dbReference type="GO" id="GO:0032869">
    <property type="term" value="P:cellular response to insulin stimulus"/>
    <property type="evidence" value="ECO:0007669"/>
    <property type="project" value="TreeGrafter"/>
</dbReference>
<name>A0A8D8V3B9_9HEMI</name>
<dbReference type="InterPro" id="IPR007651">
    <property type="entry name" value="Lipin_N"/>
</dbReference>
<feature type="compositionally biased region" description="Polar residues" evidence="6">
    <location>
        <begin position="358"/>
        <end position="370"/>
    </location>
</feature>
<dbReference type="Pfam" id="PF16876">
    <property type="entry name" value="Lipin_mid"/>
    <property type="match status" value="1"/>
</dbReference>
<feature type="compositionally biased region" description="Polar residues" evidence="6">
    <location>
        <begin position="210"/>
        <end position="219"/>
    </location>
</feature>
<dbReference type="GO" id="GO:0005634">
    <property type="term" value="C:nucleus"/>
    <property type="evidence" value="ECO:0007669"/>
    <property type="project" value="TreeGrafter"/>
</dbReference>
<dbReference type="EMBL" id="HBUF01155481">
    <property type="protein sequence ID" value="CAG6649053.1"/>
    <property type="molecule type" value="Transcribed_RNA"/>
</dbReference>
<feature type="domain" description="LNS2/PITP" evidence="7">
    <location>
        <begin position="720"/>
        <end position="876"/>
    </location>
</feature>